<evidence type="ECO:0000313" key="1">
    <source>
        <dbReference type="EMBL" id="WDZ83784.1"/>
    </source>
</evidence>
<dbReference type="EMBL" id="CP118615">
    <property type="protein sequence ID" value="WDZ83784.1"/>
    <property type="molecule type" value="Genomic_DNA"/>
</dbReference>
<keyword evidence="2" id="KW-1185">Reference proteome</keyword>
<gene>
    <name evidence="1" type="ORF">PVK37_25475</name>
</gene>
<dbReference type="Proteomes" id="UP001219605">
    <property type="component" value="Chromosome"/>
</dbReference>
<sequence length="440" mass="46949">MTESLGGLSRRHLLRAGALGAAAVGLAACGNSGSDGTTTSSGKTRVRLMGLFFLQDELAAARQIIDAFNAQSTTIEVQYVQQSWGTIDSKMTVAFSSGDVPELFHYYDAGLIPWGENGLLTDLKTLLPEDSWKNIIPGTLSSLTSPTKGVLGMPFETETPLIYYNTELFTANGIQPATLDNRWTWDQLRDTAARLSKPGDGMYGLSANWQAGEILFKNGLAWQAGAAPIKKDGDTFTIDANDPGTRASIDYLTDLFSRKIADPKGVDGDVVANFMTGSAAMLIRGAWARTQIPTVKGAKVKWAAMPFVKGPQANLGSGAAQTLSIPAAAKNKEAAAEFLRWWSKPENIAKINQAAGQLPPDTAALDVLRSSTNGKDYWDAAIAETAELQGQPYCPGWVPMLGKVWNPAMFAVLKGTSTYDRFAQVVNKDGTAAVRAAAGS</sequence>
<accession>A0ABY7ZPI6</accession>
<organism evidence="1 2">
    <name type="scientific">Micromonospora cathayae</name>
    <dbReference type="NCBI Taxonomy" id="3028804"/>
    <lineage>
        <taxon>Bacteria</taxon>
        <taxon>Bacillati</taxon>
        <taxon>Actinomycetota</taxon>
        <taxon>Actinomycetes</taxon>
        <taxon>Micromonosporales</taxon>
        <taxon>Micromonosporaceae</taxon>
        <taxon>Micromonospora</taxon>
    </lineage>
</organism>
<name>A0ABY7ZPI6_9ACTN</name>
<dbReference type="PANTHER" id="PTHR43649">
    <property type="entry name" value="ARABINOSE-BINDING PROTEIN-RELATED"/>
    <property type="match status" value="1"/>
</dbReference>
<proteinExistence type="predicted"/>
<dbReference type="Pfam" id="PF01547">
    <property type="entry name" value="SBP_bac_1"/>
    <property type="match status" value="1"/>
</dbReference>
<dbReference type="SUPFAM" id="SSF53850">
    <property type="entry name" value="Periplasmic binding protein-like II"/>
    <property type="match status" value="1"/>
</dbReference>
<dbReference type="PANTHER" id="PTHR43649:SF12">
    <property type="entry name" value="DIACETYLCHITOBIOSE BINDING PROTEIN DASA"/>
    <property type="match status" value="1"/>
</dbReference>
<evidence type="ECO:0000313" key="2">
    <source>
        <dbReference type="Proteomes" id="UP001219605"/>
    </source>
</evidence>
<dbReference type="InterPro" id="IPR050490">
    <property type="entry name" value="Bact_solute-bd_prot1"/>
</dbReference>
<dbReference type="InterPro" id="IPR006059">
    <property type="entry name" value="SBP"/>
</dbReference>
<reference evidence="1 2" key="1">
    <citation type="submission" date="2023-02" db="EMBL/GenBank/DDBJ databases">
        <authorList>
            <person name="Mo P."/>
        </authorList>
    </citation>
    <scope>NUCLEOTIDE SEQUENCE [LARGE SCALE GENOMIC DNA]</scope>
    <source>
        <strain evidence="1 2">HUAS 3</strain>
    </source>
</reference>
<dbReference type="RefSeq" id="WP_275030342.1">
    <property type="nucleotide sequence ID" value="NZ_CP118615.1"/>
</dbReference>
<dbReference type="Gene3D" id="3.40.190.10">
    <property type="entry name" value="Periplasmic binding protein-like II"/>
    <property type="match status" value="1"/>
</dbReference>
<dbReference type="InterPro" id="IPR006311">
    <property type="entry name" value="TAT_signal"/>
</dbReference>
<protein>
    <submittedName>
        <fullName evidence="1">Extracellular solute-binding protein</fullName>
    </submittedName>
</protein>
<dbReference type="PROSITE" id="PS51318">
    <property type="entry name" value="TAT"/>
    <property type="match status" value="1"/>
</dbReference>